<comment type="caution">
    <text evidence="12">The sequence shown here is derived from an EMBL/GenBank/DDBJ whole genome shotgun (WGS) entry which is preliminary data.</text>
</comment>
<dbReference type="SUPFAM" id="SSF52540">
    <property type="entry name" value="P-loop containing nucleoside triphosphate hydrolases"/>
    <property type="match status" value="1"/>
</dbReference>
<dbReference type="PIRSF" id="PIRSF003128">
    <property type="entry name" value="RecN"/>
    <property type="match status" value="1"/>
</dbReference>
<dbReference type="FunFam" id="3.40.50.300:FF:000319">
    <property type="entry name" value="DNA repair protein RecN"/>
    <property type="match status" value="1"/>
</dbReference>
<evidence type="ECO:0000256" key="9">
    <source>
        <dbReference type="PIRNR" id="PIRNR003128"/>
    </source>
</evidence>
<name>A0A934W168_9BURK</name>
<feature type="domain" description="RecF/RecN/SMC N-terminal" evidence="11">
    <location>
        <begin position="2"/>
        <end position="504"/>
    </location>
</feature>
<proteinExistence type="inferred from homology"/>
<dbReference type="CDD" id="cd03241">
    <property type="entry name" value="ABC_RecN"/>
    <property type="match status" value="2"/>
</dbReference>
<dbReference type="PANTHER" id="PTHR11059">
    <property type="entry name" value="DNA REPAIR PROTEIN RECN"/>
    <property type="match status" value="1"/>
</dbReference>
<dbReference type="GO" id="GO:0009432">
    <property type="term" value="P:SOS response"/>
    <property type="evidence" value="ECO:0007669"/>
    <property type="project" value="TreeGrafter"/>
</dbReference>
<dbReference type="GO" id="GO:0005524">
    <property type="term" value="F:ATP binding"/>
    <property type="evidence" value="ECO:0007669"/>
    <property type="project" value="UniProtKB-KW"/>
</dbReference>
<dbReference type="PANTHER" id="PTHR11059:SF0">
    <property type="entry name" value="DNA REPAIR PROTEIN RECN"/>
    <property type="match status" value="1"/>
</dbReference>
<dbReference type="Proteomes" id="UP000622890">
    <property type="component" value="Unassembled WGS sequence"/>
</dbReference>
<evidence type="ECO:0000256" key="6">
    <source>
        <dbReference type="ARBA" id="ARBA00022840"/>
    </source>
</evidence>
<keyword evidence="13" id="KW-1185">Reference proteome</keyword>
<evidence type="ECO:0000313" key="13">
    <source>
        <dbReference type="Proteomes" id="UP000622890"/>
    </source>
</evidence>
<keyword evidence="6" id="KW-0067">ATP-binding</keyword>
<sequence>MLRTLSIHDFVIVDAIELELGSGFTVFTGETGAGKSILIDALALALGGRGDASVVREGAAKADISAEFSLSPDSQAWLQTNEFDADEGSVLLRRVIDNAGRSKAYINGVAATATQLRDLGELLVDIHGQHAHQSLLKADAQRALLDSQAGLADDAKAVAAAFRAWRTLARQREEFEADAKKVLLERERLEWQVAELEKLAVKPGEWADISNEHSRLSHAASLIEGAQEALSAISETDEHPILKQLSAINGRINKLVDVDDGLKPVLEALEPAQIQLQEAVYALNDYLSRVELDPDRLRTVEERMEAIHSTARKYHVDPDDLPKELETLSAQLQQLADASDLDAMRAQEDKLKKEYLALAQKLSKARAAAADRLGSAVTEAMQDLSMSGGRFAVGLNACEPAAYGLEQVEFLVAGHAGSVPRPLAKVASGGELARIALAISVITSSATSTPTLIFDEVDTGIGGGVAEVVGRLLKRLGGEHQVLCVTHLPQVASQGNQHFQVRKATGTNGKTVSRIEPLDAKARIEEVARMLGGIEITATTRKHARELLAS</sequence>
<keyword evidence="5 9" id="KW-0227">DNA damage</keyword>
<gene>
    <name evidence="12" type="primary">recN</name>
    <name evidence="12" type="ORF">JJB74_09615</name>
</gene>
<keyword evidence="10" id="KW-0175">Coiled coil</keyword>
<accession>A0A934W168</accession>
<dbReference type="InterPro" id="IPR003395">
    <property type="entry name" value="RecF/RecN/SMC_N"/>
</dbReference>
<evidence type="ECO:0000313" key="12">
    <source>
        <dbReference type="EMBL" id="MBK4734861.1"/>
    </source>
</evidence>
<dbReference type="AlphaFoldDB" id="A0A934W168"/>
<protein>
    <recommendedName>
        <fullName evidence="3 9">DNA repair protein RecN</fullName>
    </recommendedName>
    <alternativeName>
        <fullName evidence="8 9">Recombination protein N</fullName>
    </alternativeName>
</protein>
<comment type="function">
    <text evidence="1 9">May be involved in recombinational repair of damaged DNA.</text>
</comment>
<dbReference type="Gene3D" id="3.40.50.300">
    <property type="entry name" value="P-loop containing nucleotide triphosphate hydrolases"/>
    <property type="match status" value="2"/>
</dbReference>
<dbReference type="NCBIfam" id="NF008121">
    <property type="entry name" value="PRK10869.1"/>
    <property type="match status" value="1"/>
</dbReference>
<dbReference type="Pfam" id="PF02463">
    <property type="entry name" value="SMC_N"/>
    <property type="match status" value="1"/>
</dbReference>
<dbReference type="InterPro" id="IPR004604">
    <property type="entry name" value="DNA_recomb/repair_RecN"/>
</dbReference>
<feature type="coiled-coil region" evidence="10">
    <location>
        <begin position="172"/>
        <end position="199"/>
    </location>
</feature>
<evidence type="ECO:0000256" key="3">
    <source>
        <dbReference type="ARBA" id="ARBA00021315"/>
    </source>
</evidence>
<keyword evidence="4" id="KW-0547">Nucleotide-binding</keyword>
<evidence type="ECO:0000256" key="7">
    <source>
        <dbReference type="ARBA" id="ARBA00023204"/>
    </source>
</evidence>
<dbReference type="NCBIfam" id="TIGR00634">
    <property type="entry name" value="recN"/>
    <property type="match status" value="1"/>
</dbReference>
<dbReference type="EMBL" id="JAEPBG010000003">
    <property type="protein sequence ID" value="MBK4734861.1"/>
    <property type="molecule type" value="Genomic_DNA"/>
</dbReference>
<feature type="coiled-coil region" evidence="10">
    <location>
        <begin position="341"/>
        <end position="368"/>
    </location>
</feature>
<dbReference type="RefSeq" id="WP_200591634.1">
    <property type="nucleotide sequence ID" value="NZ_JAEPBG010000003.1"/>
</dbReference>
<evidence type="ECO:0000256" key="8">
    <source>
        <dbReference type="ARBA" id="ARBA00033408"/>
    </source>
</evidence>
<evidence type="ECO:0000259" key="11">
    <source>
        <dbReference type="Pfam" id="PF02463"/>
    </source>
</evidence>
<organism evidence="12 13">
    <name type="scientific">Noviherbaspirillum pedocola</name>
    <dbReference type="NCBI Taxonomy" id="2801341"/>
    <lineage>
        <taxon>Bacteria</taxon>
        <taxon>Pseudomonadati</taxon>
        <taxon>Pseudomonadota</taxon>
        <taxon>Betaproteobacteria</taxon>
        <taxon>Burkholderiales</taxon>
        <taxon>Oxalobacteraceae</taxon>
        <taxon>Noviherbaspirillum</taxon>
    </lineage>
</organism>
<dbReference type="GO" id="GO:0043590">
    <property type="term" value="C:bacterial nucleoid"/>
    <property type="evidence" value="ECO:0007669"/>
    <property type="project" value="TreeGrafter"/>
</dbReference>
<evidence type="ECO:0000256" key="4">
    <source>
        <dbReference type="ARBA" id="ARBA00022741"/>
    </source>
</evidence>
<dbReference type="FunFam" id="3.40.50.300:FF:000356">
    <property type="entry name" value="DNA repair protein RecN"/>
    <property type="match status" value="1"/>
</dbReference>
<comment type="similarity">
    <text evidence="2 9">Belongs to the RecN family.</text>
</comment>
<evidence type="ECO:0000256" key="10">
    <source>
        <dbReference type="SAM" id="Coils"/>
    </source>
</evidence>
<reference evidence="12" key="1">
    <citation type="submission" date="2021-01" db="EMBL/GenBank/DDBJ databases">
        <title>Genome sequence of strain Noviherbaspirillum sp. DKR-6.</title>
        <authorList>
            <person name="Chaudhary D.K."/>
        </authorList>
    </citation>
    <scope>NUCLEOTIDE SEQUENCE</scope>
    <source>
        <strain evidence="12">DKR-6</strain>
    </source>
</reference>
<evidence type="ECO:0000256" key="1">
    <source>
        <dbReference type="ARBA" id="ARBA00003618"/>
    </source>
</evidence>
<dbReference type="GO" id="GO:0006310">
    <property type="term" value="P:DNA recombination"/>
    <property type="evidence" value="ECO:0007669"/>
    <property type="project" value="InterPro"/>
</dbReference>
<dbReference type="GO" id="GO:0006281">
    <property type="term" value="P:DNA repair"/>
    <property type="evidence" value="ECO:0007669"/>
    <property type="project" value="UniProtKB-KW"/>
</dbReference>
<dbReference type="InterPro" id="IPR027417">
    <property type="entry name" value="P-loop_NTPase"/>
</dbReference>
<keyword evidence="7 9" id="KW-0234">DNA repair</keyword>
<evidence type="ECO:0000256" key="2">
    <source>
        <dbReference type="ARBA" id="ARBA00009441"/>
    </source>
</evidence>
<evidence type="ECO:0000256" key="5">
    <source>
        <dbReference type="ARBA" id="ARBA00022763"/>
    </source>
</evidence>